<organism evidence="6 7">
    <name type="scientific">Phnomibacter ginsenosidimutans</name>
    <dbReference type="NCBI Taxonomy" id="2676868"/>
    <lineage>
        <taxon>Bacteria</taxon>
        <taxon>Pseudomonadati</taxon>
        <taxon>Bacteroidota</taxon>
        <taxon>Chitinophagia</taxon>
        <taxon>Chitinophagales</taxon>
        <taxon>Chitinophagaceae</taxon>
        <taxon>Phnomibacter</taxon>
    </lineage>
</organism>
<dbReference type="InterPro" id="IPR014284">
    <property type="entry name" value="RNA_pol_sigma-70_dom"/>
</dbReference>
<evidence type="ECO:0000259" key="5">
    <source>
        <dbReference type="SMART" id="SM00421"/>
    </source>
</evidence>
<evidence type="ECO:0000256" key="3">
    <source>
        <dbReference type="ARBA" id="ARBA00023082"/>
    </source>
</evidence>
<keyword evidence="7" id="KW-1185">Reference proteome</keyword>
<evidence type="ECO:0000256" key="1">
    <source>
        <dbReference type="ARBA" id="ARBA00010641"/>
    </source>
</evidence>
<dbReference type="GO" id="GO:0006352">
    <property type="term" value="P:DNA-templated transcription initiation"/>
    <property type="evidence" value="ECO:0007669"/>
    <property type="project" value="InterPro"/>
</dbReference>
<dbReference type="InterPro" id="IPR014327">
    <property type="entry name" value="RNA_pol_sigma70_bacteroid"/>
</dbReference>
<dbReference type="SMART" id="SM00421">
    <property type="entry name" value="HTH_LUXR"/>
    <property type="match status" value="1"/>
</dbReference>
<evidence type="ECO:0000256" key="2">
    <source>
        <dbReference type="ARBA" id="ARBA00023015"/>
    </source>
</evidence>
<dbReference type="Proteomes" id="UP000426027">
    <property type="component" value="Chromosome"/>
</dbReference>
<dbReference type="Pfam" id="PF04542">
    <property type="entry name" value="Sigma70_r2"/>
    <property type="match status" value="1"/>
</dbReference>
<dbReference type="NCBIfam" id="TIGR02937">
    <property type="entry name" value="sigma70-ECF"/>
    <property type="match status" value="1"/>
</dbReference>
<dbReference type="InterPro" id="IPR013324">
    <property type="entry name" value="RNA_pol_sigma_r3/r4-like"/>
</dbReference>
<dbReference type="PRINTS" id="PR00038">
    <property type="entry name" value="HTHLUXR"/>
</dbReference>
<dbReference type="PANTHER" id="PTHR43133">
    <property type="entry name" value="RNA POLYMERASE ECF-TYPE SIGMA FACTO"/>
    <property type="match status" value="1"/>
</dbReference>
<proteinExistence type="inferred from homology"/>
<accession>A0A6I6G9P5</accession>
<keyword evidence="3" id="KW-0731">Sigma factor</keyword>
<reference evidence="6 7" key="1">
    <citation type="submission" date="2019-11" db="EMBL/GenBank/DDBJ databases">
        <authorList>
            <person name="Im W.T."/>
        </authorList>
    </citation>
    <scope>NUCLEOTIDE SEQUENCE [LARGE SCALE GENOMIC DNA]</scope>
    <source>
        <strain evidence="6 7">SB-02</strain>
    </source>
</reference>
<comment type="similarity">
    <text evidence="1">Belongs to the sigma-70 factor family. ECF subfamily.</text>
</comment>
<dbReference type="Gene3D" id="1.10.10.10">
    <property type="entry name" value="Winged helix-like DNA-binding domain superfamily/Winged helix DNA-binding domain"/>
    <property type="match status" value="1"/>
</dbReference>
<dbReference type="Pfam" id="PF08281">
    <property type="entry name" value="Sigma70_r4_2"/>
    <property type="match status" value="1"/>
</dbReference>
<dbReference type="SUPFAM" id="SSF88946">
    <property type="entry name" value="Sigma2 domain of RNA polymerase sigma factors"/>
    <property type="match status" value="1"/>
</dbReference>
<dbReference type="GO" id="GO:0016987">
    <property type="term" value="F:sigma factor activity"/>
    <property type="evidence" value="ECO:0007669"/>
    <property type="project" value="UniProtKB-KW"/>
</dbReference>
<dbReference type="GO" id="GO:0003677">
    <property type="term" value="F:DNA binding"/>
    <property type="evidence" value="ECO:0007669"/>
    <property type="project" value="InterPro"/>
</dbReference>
<feature type="domain" description="HTH luxR-type" evidence="5">
    <location>
        <begin position="129"/>
        <end position="187"/>
    </location>
</feature>
<evidence type="ECO:0000313" key="6">
    <source>
        <dbReference type="EMBL" id="QGW26760.1"/>
    </source>
</evidence>
<evidence type="ECO:0000256" key="4">
    <source>
        <dbReference type="ARBA" id="ARBA00023163"/>
    </source>
</evidence>
<dbReference type="EMBL" id="CP046566">
    <property type="protein sequence ID" value="QGW26760.1"/>
    <property type="molecule type" value="Genomic_DNA"/>
</dbReference>
<dbReference type="KEGG" id="fls:GLV81_00345"/>
<keyword evidence="4" id="KW-0804">Transcription</keyword>
<name>A0A6I6G9P5_9BACT</name>
<dbReference type="InterPro" id="IPR000792">
    <property type="entry name" value="Tscrpt_reg_LuxR_C"/>
</dbReference>
<dbReference type="InterPro" id="IPR013325">
    <property type="entry name" value="RNA_pol_sigma_r2"/>
</dbReference>
<dbReference type="RefSeq" id="WP_157475889.1">
    <property type="nucleotide sequence ID" value="NZ_CP046566.1"/>
</dbReference>
<evidence type="ECO:0000313" key="7">
    <source>
        <dbReference type="Proteomes" id="UP000426027"/>
    </source>
</evidence>
<dbReference type="NCBIfam" id="TIGR02985">
    <property type="entry name" value="Sig70_bacteroi1"/>
    <property type="match status" value="1"/>
</dbReference>
<dbReference type="SUPFAM" id="SSF88659">
    <property type="entry name" value="Sigma3 and sigma4 domains of RNA polymerase sigma factors"/>
    <property type="match status" value="1"/>
</dbReference>
<dbReference type="InterPro" id="IPR036388">
    <property type="entry name" value="WH-like_DNA-bd_sf"/>
</dbReference>
<dbReference type="CDD" id="cd06171">
    <property type="entry name" value="Sigma70_r4"/>
    <property type="match status" value="1"/>
</dbReference>
<dbReference type="PANTHER" id="PTHR43133:SF46">
    <property type="entry name" value="RNA POLYMERASE SIGMA-70 FACTOR ECF SUBFAMILY"/>
    <property type="match status" value="1"/>
</dbReference>
<dbReference type="InterPro" id="IPR039425">
    <property type="entry name" value="RNA_pol_sigma-70-like"/>
</dbReference>
<dbReference type="InterPro" id="IPR007627">
    <property type="entry name" value="RNA_pol_sigma70_r2"/>
</dbReference>
<sequence length="193" mass="22398">MPIPEDDNDKSLLLKVAADDTAAFDQLYKAHWQPMYKLALYFLKDEAVAMDIVQDVFVWIWQQRQQIKVQTSVQAYLKTAVKYKLANYIRSGKVRQDLLDNWVMETTYTHTGQDSAELRELKAIIQQTIEGLPEKCREVFTLSRNHGLTNQQIAEKLGISVKTVENQMTIALRRLRAHTREYMVLLLVAILSR</sequence>
<keyword evidence="2" id="KW-0805">Transcription regulation</keyword>
<dbReference type="AlphaFoldDB" id="A0A6I6G9P5"/>
<gene>
    <name evidence="6" type="ORF">GLV81_00345</name>
</gene>
<protein>
    <submittedName>
        <fullName evidence="6">RNA polymerase sigma-70 factor</fullName>
    </submittedName>
</protein>
<dbReference type="InterPro" id="IPR013249">
    <property type="entry name" value="RNA_pol_sigma70_r4_t2"/>
</dbReference>
<dbReference type="Gene3D" id="1.10.1740.10">
    <property type="match status" value="1"/>
</dbReference>